<feature type="transmembrane region" description="Helical" evidence="6">
    <location>
        <begin position="120"/>
        <end position="141"/>
    </location>
</feature>
<keyword evidence="6" id="KW-1133">Transmembrane helix</keyword>
<evidence type="ECO:0000256" key="5">
    <source>
        <dbReference type="PROSITE-ProRule" id="PRU01240"/>
    </source>
</evidence>
<dbReference type="InterPro" id="IPR036852">
    <property type="entry name" value="Peptidase_S8/S53_dom_sf"/>
</dbReference>
<dbReference type="Pfam" id="PF00082">
    <property type="entry name" value="Peptidase_S8"/>
    <property type="match status" value="1"/>
</dbReference>
<evidence type="ECO:0000259" key="7">
    <source>
        <dbReference type="Pfam" id="PF00082"/>
    </source>
</evidence>
<dbReference type="SUPFAM" id="SSF52743">
    <property type="entry name" value="Subtilisin-like"/>
    <property type="match status" value="1"/>
</dbReference>
<comment type="caution">
    <text evidence="5">Lacks conserved residue(s) required for the propagation of feature annotation.</text>
</comment>
<dbReference type="PANTHER" id="PTHR43806">
    <property type="entry name" value="PEPTIDASE S8"/>
    <property type="match status" value="1"/>
</dbReference>
<feature type="non-terminal residue" evidence="8">
    <location>
        <position position="1"/>
    </location>
</feature>
<comment type="similarity">
    <text evidence="1 5">Belongs to the peptidase S8 family.</text>
</comment>
<gene>
    <name evidence="8" type="ORF">OMM_08216</name>
</gene>
<dbReference type="PANTHER" id="PTHR43806:SF11">
    <property type="entry name" value="CEREVISIN-RELATED"/>
    <property type="match status" value="1"/>
</dbReference>
<evidence type="ECO:0000313" key="9">
    <source>
        <dbReference type="Proteomes" id="UP000189670"/>
    </source>
</evidence>
<evidence type="ECO:0000256" key="4">
    <source>
        <dbReference type="ARBA" id="ARBA00022825"/>
    </source>
</evidence>
<dbReference type="EMBL" id="ATBP01000290">
    <property type="protein sequence ID" value="ETR71287.1"/>
    <property type="molecule type" value="Genomic_DNA"/>
</dbReference>
<feature type="domain" description="Peptidase S8/S53" evidence="7">
    <location>
        <begin position="5"/>
        <end position="159"/>
    </location>
</feature>
<accession>A0A1V1P8S1</accession>
<dbReference type="CDD" id="cd00306">
    <property type="entry name" value="Peptidases_S8_S53"/>
    <property type="match status" value="1"/>
</dbReference>
<evidence type="ECO:0000256" key="6">
    <source>
        <dbReference type="SAM" id="Phobius"/>
    </source>
</evidence>
<keyword evidence="2" id="KW-0645">Protease</keyword>
<protein>
    <recommendedName>
        <fullName evidence="7">Peptidase S8/S53 domain-containing protein</fullName>
    </recommendedName>
</protein>
<dbReference type="InterPro" id="IPR050131">
    <property type="entry name" value="Peptidase_S8_subtilisin-like"/>
</dbReference>
<evidence type="ECO:0000256" key="3">
    <source>
        <dbReference type="ARBA" id="ARBA00022801"/>
    </source>
</evidence>
<keyword evidence="6" id="KW-0472">Membrane</keyword>
<proteinExistence type="inferred from homology"/>
<organism evidence="8 9">
    <name type="scientific">Candidatus Magnetoglobus multicellularis str. Araruama</name>
    <dbReference type="NCBI Taxonomy" id="890399"/>
    <lineage>
        <taxon>Bacteria</taxon>
        <taxon>Pseudomonadati</taxon>
        <taxon>Thermodesulfobacteriota</taxon>
        <taxon>Desulfobacteria</taxon>
        <taxon>Desulfobacterales</taxon>
        <taxon>Desulfobacteraceae</taxon>
        <taxon>Candidatus Magnetoglobus</taxon>
    </lineage>
</organism>
<dbReference type="InterPro" id="IPR000209">
    <property type="entry name" value="Peptidase_S8/S53_dom"/>
</dbReference>
<dbReference type="PROSITE" id="PS51892">
    <property type="entry name" value="SUBTILASE"/>
    <property type="match status" value="1"/>
</dbReference>
<sequence length="161" mass="17399">HADTWTSKMMLSFYVAKMAGASIINCSWTSRFLLEPVADIMNDLITEGRDGKGIAVVFAAGNKGIELQVGANEASLSPVISVGAIDYQRNRLKRSNYGKCVDVYTYGNNIKTTAYSSRKYGYISGTSASAAIVSGMCALVLSQNQHMSLAQLNTVLQTNLR</sequence>
<reference evidence="9" key="1">
    <citation type="submission" date="2012-11" db="EMBL/GenBank/DDBJ databases">
        <authorList>
            <person name="Lucero-Rivera Y.E."/>
            <person name="Tovar-Ramirez D."/>
        </authorList>
    </citation>
    <scope>NUCLEOTIDE SEQUENCE [LARGE SCALE GENOMIC DNA]</scope>
    <source>
        <strain evidence="9">Araruama</strain>
    </source>
</reference>
<keyword evidence="6" id="KW-0812">Transmembrane</keyword>
<dbReference type="GO" id="GO:0004252">
    <property type="term" value="F:serine-type endopeptidase activity"/>
    <property type="evidence" value="ECO:0007669"/>
    <property type="project" value="InterPro"/>
</dbReference>
<evidence type="ECO:0000256" key="2">
    <source>
        <dbReference type="ARBA" id="ARBA00022670"/>
    </source>
</evidence>
<keyword evidence="3" id="KW-0378">Hydrolase</keyword>
<comment type="caution">
    <text evidence="8">The sequence shown here is derived from an EMBL/GenBank/DDBJ whole genome shotgun (WGS) entry which is preliminary data.</text>
</comment>
<dbReference type="Gene3D" id="3.40.50.200">
    <property type="entry name" value="Peptidase S8/S53 domain"/>
    <property type="match status" value="1"/>
</dbReference>
<evidence type="ECO:0000313" key="8">
    <source>
        <dbReference type="EMBL" id="ETR71287.1"/>
    </source>
</evidence>
<dbReference type="Proteomes" id="UP000189670">
    <property type="component" value="Unassembled WGS sequence"/>
</dbReference>
<dbReference type="AlphaFoldDB" id="A0A1V1P8S1"/>
<dbReference type="GO" id="GO:0006508">
    <property type="term" value="P:proteolysis"/>
    <property type="evidence" value="ECO:0007669"/>
    <property type="project" value="UniProtKB-KW"/>
</dbReference>
<keyword evidence="4" id="KW-0720">Serine protease</keyword>
<name>A0A1V1P8S1_9BACT</name>
<evidence type="ECO:0000256" key="1">
    <source>
        <dbReference type="ARBA" id="ARBA00011073"/>
    </source>
</evidence>